<dbReference type="Proteomes" id="UP000014974">
    <property type="component" value="Unassembled WGS sequence"/>
</dbReference>
<reference evidence="1 2" key="1">
    <citation type="journal article" date="2013" name="Genome Announc.">
        <title>Draft Genome Sequence of Cyclobacterium qasimii Strain M12-11BT, Isolated from Arctic Marine Sediment.</title>
        <authorList>
            <person name="Shivaji S."/>
            <person name="Ara S."/>
            <person name="Singh A."/>
            <person name="Kumar Pinnaka A."/>
        </authorList>
    </citation>
    <scope>NUCLEOTIDE SEQUENCE [LARGE SCALE GENOMIC DNA]</scope>
    <source>
        <strain evidence="1 2">M12-11B</strain>
    </source>
</reference>
<evidence type="ECO:0000313" key="2">
    <source>
        <dbReference type="Proteomes" id="UP000014974"/>
    </source>
</evidence>
<protein>
    <submittedName>
        <fullName evidence="1">Uncharacterized protein</fullName>
    </submittedName>
</protein>
<sequence>MSVDQAMKMAKLNLTKSKAMMGKTRIIPSPNWVIPTKKDRE</sequence>
<name>S7VG03_9BACT</name>
<gene>
    <name evidence="1" type="ORF">ADICYQ_1902</name>
</gene>
<organism evidence="1 2">
    <name type="scientific">Cyclobacterium qasimii M12-11B</name>
    <dbReference type="NCBI Taxonomy" id="641524"/>
    <lineage>
        <taxon>Bacteria</taxon>
        <taxon>Pseudomonadati</taxon>
        <taxon>Bacteroidota</taxon>
        <taxon>Cytophagia</taxon>
        <taxon>Cytophagales</taxon>
        <taxon>Cyclobacteriaceae</taxon>
        <taxon>Cyclobacterium</taxon>
    </lineage>
</organism>
<comment type="caution">
    <text evidence="1">The sequence shown here is derived from an EMBL/GenBank/DDBJ whole genome shotgun (WGS) entry which is preliminary data.</text>
</comment>
<accession>S7VG03</accession>
<proteinExistence type="predicted"/>
<evidence type="ECO:0000313" key="1">
    <source>
        <dbReference type="EMBL" id="EPR69130.1"/>
    </source>
</evidence>
<dbReference type="AlphaFoldDB" id="S7VG03"/>
<dbReference type="EMBL" id="ATNM01000074">
    <property type="protein sequence ID" value="EPR69130.1"/>
    <property type="molecule type" value="Genomic_DNA"/>
</dbReference>